<dbReference type="Proteomes" id="UP000258309">
    <property type="component" value="Unassembled WGS sequence"/>
</dbReference>
<feature type="chain" id="PRO_5017830484" description="Ubiquitin 3 binding protein But2 C-terminal domain-containing protein" evidence="1">
    <location>
        <begin position="25"/>
        <end position="272"/>
    </location>
</feature>
<name>A0A3E2H1P9_SCYLI</name>
<evidence type="ECO:0008006" key="4">
    <source>
        <dbReference type="Google" id="ProtNLM"/>
    </source>
</evidence>
<sequence>MSKMNRLIVHLVLGIIALIFPVRCSSSQSTSLGFIFPDVSNSSIPDVCDLVAHTGDLVIVEYTPLPSATTVSIGLGCYDSVADALQSQAASNEYFVTFGPSNKKEKKETDQDIDCSLVKVKIQSADNILCATRSTDNNTGKLGYLLEADQDEPDLNLTFCRFVLYNTSIEACSWGPWGTINLTVGGQDNLHPLFYSPIFQMRPNTTQKHTEWLSGADKTASSSPAWVTATTTMNYVCPPSGIPPAPTKIARQDNVWPLMADGLVFPEPGPVF</sequence>
<reference evidence="2 3" key="1">
    <citation type="submission" date="2018-05" db="EMBL/GenBank/DDBJ databases">
        <title>Draft genome sequence of Scytalidium lignicola DSM 105466, a ubiquitous saprotrophic fungus.</title>
        <authorList>
            <person name="Buettner E."/>
            <person name="Gebauer A.M."/>
            <person name="Hofrichter M."/>
            <person name="Liers C."/>
            <person name="Kellner H."/>
        </authorList>
    </citation>
    <scope>NUCLEOTIDE SEQUENCE [LARGE SCALE GENOMIC DNA]</scope>
    <source>
        <strain evidence="2 3">DSM 105466</strain>
    </source>
</reference>
<feature type="signal peptide" evidence="1">
    <location>
        <begin position="1"/>
        <end position="24"/>
    </location>
</feature>
<evidence type="ECO:0000313" key="3">
    <source>
        <dbReference type="Proteomes" id="UP000258309"/>
    </source>
</evidence>
<dbReference type="EMBL" id="NCSJ02000216">
    <property type="protein sequence ID" value="RFU27227.1"/>
    <property type="molecule type" value="Genomic_DNA"/>
</dbReference>
<evidence type="ECO:0000313" key="2">
    <source>
        <dbReference type="EMBL" id="RFU27227.1"/>
    </source>
</evidence>
<keyword evidence="3" id="KW-1185">Reference proteome</keyword>
<protein>
    <recommendedName>
        <fullName evidence="4">Ubiquitin 3 binding protein But2 C-terminal domain-containing protein</fullName>
    </recommendedName>
</protein>
<gene>
    <name evidence="2" type="ORF">B7463_g9106</name>
</gene>
<evidence type="ECO:0000256" key="1">
    <source>
        <dbReference type="SAM" id="SignalP"/>
    </source>
</evidence>
<organism evidence="2 3">
    <name type="scientific">Scytalidium lignicola</name>
    <name type="common">Hyphomycete</name>
    <dbReference type="NCBI Taxonomy" id="5539"/>
    <lineage>
        <taxon>Eukaryota</taxon>
        <taxon>Fungi</taxon>
        <taxon>Dikarya</taxon>
        <taxon>Ascomycota</taxon>
        <taxon>Pezizomycotina</taxon>
        <taxon>Leotiomycetes</taxon>
        <taxon>Leotiomycetes incertae sedis</taxon>
        <taxon>Scytalidium</taxon>
    </lineage>
</organism>
<feature type="non-terminal residue" evidence="2">
    <location>
        <position position="1"/>
    </location>
</feature>
<proteinExistence type="predicted"/>
<accession>A0A3E2H1P9</accession>
<comment type="caution">
    <text evidence="2">The sequence shown here is derived from an EMBL/GenBank/DDBJ whole genome shotgun (WGS) entry which is preliminary data.</text>
</comment>
<feature type="non-terminal residue" evidence="2">
    <location>
        <position position="272"/>
    </location>
</feature>
<keyword evidence="1" id="KW-0732">Signal</keyword>
<dbReference type="AlphaFoldDB" id="A0A3E2H1P9"/>